<dbReference type="AlphaFoldDB" id="A0A7S4C4D0"/>
<proteinExistence type="predicted"/>
<feature type="region of interest" description="Disordered" evidence="1">
    <location>
        <begin position="149"/>
        <end position="198"/>
    </location>
</feature>
<reference evidence="2" key="1">
    <citation type="submission" date="2021-01" db="EMBL/GenBank/DDBJ databases">
        <authorList>
            <person name="Corre E."/>
            <person name="Pelletier E."/>
            <person name="Niang G."/>
            <person name="Scheremetjew M."/>
            <person name="Finn R."/>
            <person name="Kale V."/>
            <person name="Holt S."/>
            <person name="Cochrane G."/>
            <person name="Meng A."/>
            <person name="Brown T."/>
            <person name="Cohen L."/>
        </authorList>
    </citation>
    <scope>NUCLEOTIDE SEQUENCE</scope>
    <source>
        <strain evidence="2">CCMP645</strain>
    </source>
</reference>
<feature type="compositionally biased region" description="Low complexity" evidence="1">
    <location>
        <begin position="188"/>
        <end position="198"/>
    </location>
</feature>
<dbReference type="EMBL" id="HBIZ01063664">
    <property type="protein sequence ID" value="CAE0786601.1"/>
    <property type="molecule type" value="Transcribed_RNA"/>
</dbReference>
<protein>
    <submittedName>
        <fullName evidence="2">Uncharacterized protein</fullName>
    </submittedName>
</protein>
<accession>A0A7S4C4D0</accession>
<evidence type="ECO:0000256" key="1">
    <source>
        <dbReference type="SAM" id="MobiDB-lite"/>
    </source>
</evidence>
<organism evidence="2">
    <name type="scientific">Chrysotila carterae</name>
    <name type="common">Marine alga</name>
    <name type="synonym">Syracosphaera carterae</name>
    <dbReference type="NCBI Taxonomy" id="13221"/>
    <lineage>
        <taxon>Eukaryota</taxon>
        <taxon>Haptista</taxon>
        <taxon>Haptophyta</taxon>
        <taxon>Prymnesiophyceae</taxon>
        <taxon>Isochrysidales</taxon>
        <taxon>Isochrysidaceae</taxon>
        <taxon>Chrysotila</taxon>
    </lineage>
</organism>
<gene>
    <name evidence="2" type="ORF">PCAR00345_LOCUS39309</name>
</gene>
<evidence type="ECO:0000313" key="2">
    <source>
        <dbReference type="EMBL" id="CAE0786601.1"/>
    </source>
</evidence>
<sequence length="294" mass="32564">MNVMSSNRTTTNVAHPALSSSQMEDDAHFLLVMLAEEISRKEAQVDELRAHAAELHYELLELRKIAKADFQTDNMPSISARTSKLEEDQKLCESNLRHKLDKLDAAKLQYNEKKHMLQAIESSNKSSGRLAISSRRSCDSLREGCDVASPRLPFRSGRHSDRSYASPSRRPVSELASPQLVIKKQRRSTSSSDLSSSCSTIKDSFDMSESSVTLTGGIPMRRSTSITRSVTNLQSEILEGGIPMRRSTSMTRSMCVLQSEKKTSILHAVATSIFGYLDTAARKRAHKSAGSGLR</sequence>
<name>A0A7S4C4D0_CHRCT</name>